<evidence type="ECO:0000313" key="12">
    <source>
        <dbReference type="RefSeq" id="XP_020665663.2"/>
    </source>
</evidence>
<dbReference type="GO" id="GO:0007189">
    <property type="term" value="P:adenylate cyclase-activating G protein-coupled receptor signaling pathway"/>
    <property type="evidence" value="ECO:0007669"/>
    <property type="project" value="TreeGrafter"/>
</dbReference>
<feature type="transmembrane region" description="Helical" evidence="8">
    <location>
        <begin position="387"/>
        <end position="413"/>
    </location>
</feature>
<dbReference type="PANTHER" id="PTHR12011:SF433">
    <property type="entry name" value="ADHESION G PROTEIN-COUPLED RECEPTOR E1-LIKE-RELATED"/>
    <property type="match status" value="1"/>
</dbReference>
<accession>A0A6J0V0J6</accession>
<evidence type="ECO:0000256" key="6">
    <source>
        <dbReference type="ARBA" id="ARBA00023180"/>
    </source>
</evidence>
<dbReference type="InterPro" id="IPR000203">
    <property type="entry name" value="GPS"/>
</dbReference>
<evidence type="ECO:0000256" key="8">
    <source>
        <dbReference type="SAM" id="Phobius"/>
    </source>
</evidence>
<feature type="transmembrane region" description="Helical" evidence="8">
    <location>
        <begin position="454"/>
        <end position="478"/>
    </location>
</feature>
<dbReference type="OrthoDB" id="1100386at2759"/>
<evidence type="ECO:0000256" key="3">
    <source>
        <dbReference type="ARBA" id="ARBA00022989"/>
    </source>
</evidence>
<dbReference type="InParanoid" id="A0A6J0V0J6"/>
<dbReference type="InterPro" id="IPR046338">
    <property type="entry name" value="GAIN_dom_sf"/>
</dbReference>
<dbReference type="GeneID" id="110087983"/>
<evidence type="ECO:0000259" key="9">
    <source>
        <dbReference type="PROSITE" id="PS50221"/>
    </source>
</evidence>
<keyword evidence="11" id="KW-1185">Reference proteome</keyword>
<dbReference type="Proteomes" id="UP001652642">
    <property type="component" value="Chromosome 4"/>
</dbReference>
<dbReference type="PROSITE" id="PS50221">
    <property type="entry name" value="GAIN_B"/>
    <property type="match status" value="1"/>
</dbReference>
<evidence type="ECO:0000256" key="7">
    <source>
        <dbReference type="SAM" id="MobiDB-lite"/>
    </source>
</evidence>
<dbReference type="GO" id="GO:0007166">
    <property type="term" value="P:cell surface receptor signaling pathway"/>
    <property type="evidence" value="ECO:0007669"/>
    <property type="project" value="InterPro"/>
</dbReference>
<protein>
    <submittedName>
        <fullName evidence="12">Adhesion G protein-coupled receptor E3-like isoform X1</fullName>
    </submittedName>
</protein>
<organism evidence="11 12">
    <name type="scientific">Pogona vitticeps</name>
    <name type="common">central bearded dragon</name>
    <dbReference type="NCBI Taxonomy" id="103695"/>
    <lineage>
        <taxon>Eukaryota</taxon>
        <taxon>Metazoa</taxon>
        <taxon>Chordata</taxon>
        <taxon>Craniata</taxon>
        <taxon>Vertebrata</taxon>
        <taxon>Euteleostomi</taxon>
        <taxon>Lepidosauria</taxon>
        <taxon>Squamata</taxon>
        <taxon>Bifurcata</taxon>
        <taxon>Unidentata</taxon>
        <taxon>Episquamata</taxon>
        <taxon>Toxicofera</taxon>
        <taxon>Iguania</taxon>
        <taxon>Acrodonta</taxon>
        <taxon>Agamidae</taxon>
        <taxon>Amphibolurinae</taxon>
        <taxon>Pogona</taxon>
    </lineage>
</organism>
<dbReference type="Gene3D" id="2.60.220.50">
    <property type="match status" value="1"/>
</dbReference>
<feature type="transmembrane region" description="Helical" evidence="8">
    <location>
        <begin position="538"/>
        <end position="562"/>
    </location>
</feature>
<evidence type="ECO:0000256" key="5">
    <source>
        <dbReference type="ARBA" id="ARBA00023157"/>
    </source>
</evidence>
<dbReference type="RefSeq" id="XP_020665663.2">
    <property type="nucleotide sequence ID" value="XM_020810004.2"/>
</dbReference>
<name>A0A6J0V0J6_9SAUR</name>
<evidence type="ECO:0000313" key="11">
    <source>
        <dbReference type="Proteomes" id="UP001652642"/>
    </source>
</evidence>
<comment type="subcellular location">
    <subcellularLocation>
        <location evidence="1">Membrane</location>
        <topology evidence="1">Multi-pass membrane protein</topology>
    </subcellularLocation>
</comment>
<keyword evidence="6" id="KW-0325">Glycoprotein</keyword>
<evidence type="ECO:0000256" key="4">
    <source>
        <dbReference type="ARBA" id="ARBA00023136"/>
    </source>
</evidence>
<dbReference type="GO" id="GO:0005886">
    <property type="term" value="C:plasma membrane"/>
    <property type="evidence" value="ECO:0007669"/>
    <property type="project" value="UniProtKB-SubCell"/>
</dbReference>
<dbReference type="PRINTS" id="PR00249">
    <property type="entry name" value="GPCRSECRETIN"/>
</dbReference>
<feature type="domain" description="GAIN-B" evidence="9">
    <location>
        <begin position="213"/>
        <end position="383"/>
    </location>
</feature>
<feature type="transmembrane region" description="Helical" evidence="8">
    <location>
        <begin position="499"/>
        <end position="518"/>
    </location>
</feature>
<evidence type="ECO:0000256" key="1">
    <source>
        <dbReference type="ARBA" id="ARBA00004141"/>
    </source>
</evidence>
<feature type="compositionally biased region" description="Low complexity" evidence="7">
    <location>
        <begin position="673"/>
        <end position="687"/>
    </location>
</feature>
<dbReference type="KEGG" id="pvt:110087983"/>
<feature type="region of interest" description="Disordered" evidence="7">
    <location>
        <begin position="665"/>
        <end position="687"/>
    </location>
</feature>
<feature type="transmembrane region" description="Helical" evidence="8">
    <location>
        <begin position="425"/>
        <end position="442"/>
    </location>
</feature>
<reference evidence="12" key="1">
    <citation type="submission" date="2025-08" db="UniProtKB">
        <authorList>
            <consortium name="RefSeq"/>
        </authorList>
    </citation>
    <scope>IDENTIFICATION</scope>
</reference>
<dbReference type="InterPro" id="IPR057244">
    <property type="entry name" value="GAIN_B"/>
</dbReference>
<dbReference type="CDD" id="cd15439">
    <property type="entry name" value="7tmB2_EMR"/>
    <property type="match status" value="1"/>
</dbReference>
<dbReference type="PRINTS" id="PR01128">
    <property type="entry name" value="EMR1HORMONER"/>
</dbReference>
<feature type="transmembrane region" description="Helical" evidence="8">
    <location>
        <begin position="582"/>
        <end position="604"/>
    </location>
</feature>
<keyword evidence="3 8" id="KW-1133">Transmembrane helix</keyword>
<dbReference type="PROSITE" id="PS50261">
    <property type="entry name" value="G_PROTEIN_RECEP_F2_4"/>
    <property type="match status" value="1"/>
</dbReference>
<dbReference type="GO" id="GO:0004930">
    <property type="term" value="F:G protein-coupled receptor activity"/>
    <property type="evidence" value="ECO:0007669"/>
    <property type="project" value="InterPro"/>
</dbReference>
<dbReference type="InterPro" id="IPR001740">
    <property type="entry name" value="GPCR_2_EMR1-like_rcpt"/>
</dbReference>
<dbReference type="AlphaFoldDB" id="A0A6J0V0J6"/>
<dbReference type="InterPro" id="IPR000832">
    <property type="entry name" value="GPCR_2_secretin-like"/>
</dbReference>
<dbReference type="Pfam" id="PF00002">
    <property type="entry name" value="7tm_2"/>
    <property type="match status" value="1"/>
</dbReference>
<dbReference type="InterPro" id="IPR017981">
    <property type="entry name" value="GPCR_2-like_7TM"/>
</dbReference>
<dbReference type="Pfam" id="PF01825">
    <property type="entry name" value="GPS"/>
    <property type="match status" value="1"/>
</dbReference>
<keyword evidence="2 8" id="KW-0812">Transmembrane</keyword>
<evidence type="ECO:0000256" key="2">
    <source>
        <dbReference type="ARBA" id="ARBA00022692"/>
    </source>
</evidence>
<proteinExistence type="predicted"/>
<sequence>MNHHYKVTCILVQYKQTMETIMRTNMLTFLILGIIKSCLPASPTSSTDRRGSGVRIYCLPTVSPSAGFSDSHPNSNDNGIINGVGNTGIDCGHNAMRYNESTCVCKPGYKLESVDVTSRGTQCNCQNISHSCPEESDIRIHNSSWCLAVKTALKHSCEMNSSTTSCLENTTIVFKNFVQNITAKEDLVSSVTFFLKEIGSSAGTKALDFPEKQPETAISPLLALQTNIISQKIISQNEIFKLEAQGDQMSIFPSAVVDRTTKGPVGVAFISFSGLESLQGGRLLQEWINNEIVESIHVNSRVVSASTSSLIRNVSSPVNLTFQHLKDKVPQQKFVCVHWNSSSKEQPWSTEGCQELGSNKTHSQFSFRYLPNFALLMATTPKQGDSILFVISNIGLSISLMCLFLSIVTFLLCRSIQNHSTFIHLQLCLCLFFADLLFIIGIDKTYSKILCSIIAGMLHYLFLACFVWMFLEGVNLYLTIRNLKVAHYNGASKCTKTSMYLCGYGVPAVIVAISAGIVPEGYGTHIHCWLNHEAGFVWSFMGPVCAIIVVNSVLFCLILKNLHTKLASLNSEVTTIRNIRSLLFKAIAHVFILGVTWFIGLFQFGPQAKVMAYLFTITNSLQGIFIFLVHCLLNQKVRETYWQWICCSKYIKPPVSEMTLSTLPISSPKESEQSTSSVQQQKVAWKE</sequence>
<feature type="transmembrane region" description="Helical" evidence="8">
    <location>
        <begin position="610"/>
        <end position="633"/>
    </location>
</feature>
<dbReference type="PANTHER" id="PTHR12011">
    <property type="entry name" value="ADHESION G-PROTEIN COUPLED RECEPTOR"/>
    <property type="match status" value="1"/>
</dbReference>
<feature type="domain" description="G-protein coupled receptors family 2 profile 2" evidence="10">
    <location>
        <begin position="388"/>
        <end position="634"/>
    </location>
</feature>
<keyword evidence="4 8" id="KW-0472">Membrane</keyword>
<gene>
    <name evidence="12" type="primary">LOC110087983</name>
</gene>
<evidence type="ECO:0000259" key="10">
    <source>
        <dbReference type="PROSITE" id="PS50261"/>
    </source>
</evidence>
<dbReference type="Gene3D" id="1.20.1070.10">
    <property type="entry name" value="Rhodopsin 7-helix transmembrane proteins"/>
    <property type="match status" value="1"/>
</dbReference>
<dbReference type="SUPFAM" id="SSF81321">
    <property type="entry name" value="Family A G protein-coupled receptor-like"/>
    <property type="match status" value="1"/>
</dbReference>
<keyword evidence="5" id="KW-1015">Disulfide bond</keyword>